<dbReference type="PANTHER" id="PTHR10091">
    <property type="entry name" value="ALDOSE-1-EPIMERASE"/>
    <property type="match status" value="1"/>
</dbReference>
<dbReference type="GO" id="GO:0006006">
    <property type="term" value="P:glucose metabolic process"/>
    <property type="evidence" value="ECO:0007669"/>
    <property type="project" value="TreeGrafter"/>
</dbReference>
<gene>
    <name evidence="1" type="ORF">S12H4_16276</name>
</gene>
<dbReference type="GO" id="GO:0033499">
    <property type="term" value="P:galactose catabolic process via UDP-galactose, Leloir pathway"/>
    <property type="evidence" value="ECO:0007669"/>
    <property type="project" value="TreeGrafter"/>
</dbReference>
<name>X1TB50_9ZZZZ</name>
<dbReference type="SUPFAM" id="SSF74650">
    <property type="entry name" value="Galactose mutarotase-like"/>
    <property type="match status" value="1"/>
</dbReference>
<organism evidence="1">
    <name type="scientific">marine sediment metagenome</name>
    <dbReference type="NCBI Taxonomy" id="412755"/>
    <lineage>
        <taxon>unclassified sequences</taxon>
        <taxon>metagenomes</taxon>
        <taxon>ecological metagenomes</taxon>
    </lineage>
</organism>
<protein>
    <recommendedName>
        <fullName evidence="2">Galactose-1-epimerase</fullName>
    </recommendedName>
</protein>
<reference evidence="1" key="1">
    <citation type="journal article" date="2014" name="Front. Microbiol.">
        <title>High frequency of phylogenetically diverse reductive dehalogenase-homologous genes in deep subseafloor sedimentary metagenomes.</title>
        <authorList>
            <person name="Kawai M."/>
            <person name="Futagami T."/>
            <person name="Toyoda A."/>
            <person name="Takaki Y."/>
            <person name="Nishi S."/>
            <person name="Hori S."/>
            <person name="Arai W."/>
            <person name="Tsubouchi T."/>
            <person name="Morono Y."/>
            <person name="Uchiyama I."/>
            <person name="Ito T."/>
            <person name="Fujiyama A."/>
            <person name="Inagaki F."/>
            <person name="Takami H."/>
        </authorList>
    </citation>
    <scope>NUCLEOTIDE SEQUENCE</scope>
    <source>
        <strain evidence="1">Expedition CK06-06</strain>
    </source>
</reference>
<dbReference type="Gene3D" id="2.70.98.10">
    <property type="match status" value="1"/>
</dbReference>
<evidence type="ECO:0000313" key="1">
    <source>
        <dbReference type="EMBL" id="GAI77254.1"/>
    </source>
</evidence>
<dbReference type="InterPro" id="IPR014718">
    <property type="entry name" value="GH-type_carb-bd"/>
</dbReference>
<dbReference type="GO" id="GO:0005737">
    <property type="term" value="C:cytoplasm"/>
    <property type="evidence" value="ECO:0007669"/>
    <property type="project" value="TreeGrafter"/>
</dbReference>
<dbReference type="GO" id="GO:0030246">
    <property type="term" value="F:carbohydrate binding"/>
    <property type="evidence" value="ECO:0007669"/>
    <property type="project" value="InterPro"/>
</dbReference>
<comment type="caution">
    <text evidence="1">The sequence shown here is derived from an EMBL/GenBank/DDBJ whole genome shotgun (WGS) entry which is preliminary data.</text>
</comment>
<dbReference type="PANTHER" id="PTHR10091:SF0">
    <property type="entry name" value="GALACTOSE MUTAROTASE"/>
    <property type="match status" value="1"/>
</dbReference>
<accession>X1TB50</accession>
<proteinExistence type="predicted"/>
<dbReference type="Pfam" id="PF01263">
    <property type="entry name" value="Aldose_epim"/>
    <property type="match status" value="1"/>
</dbReference>
<dbReference type="EMBL" id="BARW01007862">
    <property type="protein sequence ID" value="GAI77254.1"/>
    <property type="molecule type" value="Genomic_DNA"/>
</dbReference>
<dbReference type="InterPro" id="IPR011013">
    <property type="entry name" value="Gal_mutarotase_sf_dom"/>
</dbReference>
<feature type="non-terminal residue" evidence="1">
    <location>
        <position position="1"/>
    </location>
</feature>
<evidence type="ECO:0008006" key="2">
    <source>
        <dbReference type="Google" id="ProtNLM"/>
    </source>
</evidence>
<dbReference type="GO" id="GO:0004034">
    <property type="term" value="F:aldose 1-epimerase activity"/>
    <property type="evidence" value="ECO:0007669"/>
    <property type="project" value="TreeGrafter"/>
</dbReference>
<sequence length="146" mass="15974">LRYTPVDDGLIPTGELAPVEGTPMDFTKATKIGARIAQLTGDPGGYDHNWVLNNSDGTYAKVASLYDPESGRLMEIFTSEPGLQFYSGNFLDGNNIGKGATYNKHNGLCLETQHFPDSPNQPQFPSTVLRPGETYGYETAYKFSTK</sequence>
<dbReference type="InterPro" id="IPR008183">
    <property type="entry name" value="Aldose_1/G6P_1-epimerase"/>
</dbReference>
<dbReference type="AlphaFoldDB" id="X1TB50"/>